<protein>
    <submittedName>
        <fullName evidence="2">Uncharacterized protein</fullName>
    </submittedName>
</protein>
<dbReference type="AlphaFoldDB" id="A0A915IBF3"/>
<dbReference type="Proteomes" id="UP000887565">
    <property type="component" value="Unplaced"/>
</dbReference>
<proteinExistence type="predicted"/>
<name>A0A915IBF3_ROMCU</name>
<sequence length="92" mass="11013">MENLMRRMKVHIRRTTAVDVNLVDDWARTVDRFDFFWRHVFALGQFEDILFTVYNLQRAPRRPTPDVARMEPSIGVDGFGSFFRLLSWEYKG</sequence>
<accession>A0A915IBF3</accession>
<evidence type="ECO:0000313" key="1">
    <source>
        <dbReference type="Proteomes" id="UP000887565"/>
    </source>
</evidence>
<reference evidence="2" key="1">
    <citation type="submission" date="2022-11" db="UniProtKB">
        <authorList>
            <consortium name="WormBaseParasite"/>
        </authorList>
    </citation>
    <scope>IDENTIFICATION</scope>
</reference>
<organism evidence="1 2">
    <name type="scientific">Romanomermis culicivorax</name>
    <name type="common">Nematode worm</name>
    <dbReference type="NCBI Taxonomy" id="13658"/>
    <lineage>
        <taxon>Eukaryota</taxon>
        <taxon>Metazoa</taxon>
        <taxon>Ecdysozoa</taxon>
        <taxon>Nematoda</taxon>
        <taxon>Enoplea</taxon>
        <taxon>Dorylaimia</taxon>
        <taxon>Mermithida</taxon>
        <taxon>Mermithoidea</taxon>
        <taxon>Mermithidae</taxon>
        <taxon>Romanomermis</taxon>
    </lineage>
</organism>
<keyword evidence="1" id="KW-1185">Reference proteome</keyword>
<dbReference type="WBParaSite" id="nRc.2.0.1.t11500-RA">
    <property type="protein sequence ID" value="nRc.2.0.1.t11500-RA"/>
    <property type="gene ID" value="nRc.2.0.1.g11500"/>
</dbReference>
<evidence type="ECO:0000313" key="2">
    <source>
        <dbReference type="WBParaSite" id="nRc.2.0.1.t11500-RA"/>
    </source>
</evidence>